<evidence type="ECO:0000313" key="1">
    <source>
        <dbReference type="EMBL" id="VAW86253.1"/>
    </source>
</evidence>
<proteinExistence type="predicted"/>
<organism evidence="1">
    <name type="scientific">hydrothermal vent metagenome</name>
    <dbReference type="NCBI Taxonomy" id="652676"/>
    <lineage>
        <taxon>unclassified sequences</taxon>
        <taxon>metagenomes</taxon>
        <taxon>ecological metagenomes</taxon>
    </lineage>
</organism>
<reference evidence="1" key="1">
    <citation type="submission" date="2018-06" db="EMBL/GenBank/DDBJ databases">
        <authorList>
            <person name="Zhirakovskaya E."/>
        </authorList>
    </citation>
    <scope>NUCLEOTIDE SEQUENCE</scope>
</reference>
<dbReference type="AlphaFoldDB" id="A0A3B0ZDI9"/>
<dbReference type="InterPro" id="IPR036624">
    <property type="entry name" value="Hcp1-lik_sf"/>
</dbReference>
<sequence>MAIYLDYDGIKGNVTAEGFEECVKISSVSFGVSRPITMEAGKMANREVGKPNISEVTLTKEADNSVAALFKESVSGSSGKNAILKFTRTGSDSVEEFMEYSLENCLVSSYRISAEGDAEPEETITLSFSKCEINYKDHDLTNKTGNPQRAGYDLAKAVPL</sequence>
<accession>A0A3B0ZDI9</accession>
<dbReference type="InterPro" id="IPR008514">
    <property type="entry name" value="T6SS_Hcp"/>
</dbReference>
<evidence type="ECO:0008006" key="2">
    <source>
        <dbReference type="Google" id="ProtNLM"/>
    </source>
</evidence>
<dbReference type="PANTHER" id="PTHR36152:SF1">
    <property type="entry name" value="UBIQUITIN-LIKE DOMAIN-CONTAINING PROTEIN"/>
    <property type="match status" value="1"/>
</dbReference>
<dbReference type="PANTHER" id="PTHR36152">
    <property type="entry name" value="CYTOPLASMIC PROTEIN-RELATED"/>
    <property type="match status" value="1"/>
</dbReference>
<protein>
    <recommendedName>
        <fullName evidence="2">Cytoplasmic protein USSDB7A</fullName>
    </recommendedName>
</protein>
<dbReference type="InterPro" id="IPR053165">
    <property type="entry name" value="HSI-I_assembly_Hcp1"/>
</dbReference>
<dbReference type="Gene3D" id="2.30.110.20">
    <property type="entry name" value="Hcp1-like"/>
    <property type="match status" value="1"/>
</dbReference>
<gene>
    <name evidence="1" type="ORF">MNBD_GAMMA18-2358</name>
</gene>
<dbReference type="SUPFAM" id="SSF141452">
    <property type="entry name" value="Hcp1-like"/>
    <property type="match status" value="1"/>
</dbReference>
<name>A0A3B0ZDI9_9ZZZZ</name>
<dbReference type="EMBL" id="UOFP01000131">
    <property type="protein sequence ID" value="VAW86253.1"/>
    <property type="molecule type" value="Genomic_DNA"/>
</dbReference>
<dbReference type="Pfam" id="PF05638">
    <property type="entry name" value="T6SS_HCP"/>
    <property type="match status" value="1"/>
</dbReference>